<dbReference type="SUPFAM" id="SSF103473">
    <property type="entry name" value="MFS general substrate transporter"/>
    <property type="match status" value="1"/>
</dbReference>
<dbReference type="Gene3D" id="1.20.1250.20">
    <property type="entry name" value="MFS general substrate transporter like domains"/>
    <property type="match status" value="1"/>
</dbReference>
<evidence type="ECO:0000256" key="2">
    <source>
        <dbReference type="ARBA" id="ARBA00022448"/>
    </source>
</evidence>
<evidence type="ECO:0000256" key="3">
    <source>
        <dbReference type="ARBA" id="ARBA00022692"/>
    </source>
</evidence>
<dbReference type="Gene3D" id="1.20.1720.10">
    <property type="entry name" value="Multidrug resistance protein D"/>
    <property type="match status" value="1"/>
</dbReference>
<keyword evidence="3" id="KW-0812">Transmembrane</keyword>
<dbReference type="OrthoDB" id="4082704at2"/>
<dbReference type="InterPro" id="IPR036259">
    <property type="entry name" value="MFS_trans_sf"/>
</dbReference>
<keyword evidence="2" id="KW-0813">Transport</keyword>
<comment type="caution">
    <text evidence="7">The sequence shown here is derived from an EMBL/GenBank/DDBJ whole genome shotgun (WGS) entry which is preliminary data.</text>
</comment>
<accession>A0A5C4VKM7</accession>
<gene>
    <name evidence="7" type="ORF">FH608_031205</name>
</gene>
<comment type="subcellular location">
    <subcellularLocation>
        <location evidence="1">Cell inner membrane</location>
        <topology evidence="1">Multi-pass membrane protein</topology>
    </subcellularLocation>
</comment>
<evidence type="ECO:0000259" key="6">
    <source>
        <dbReference type="PROSITE" id="PS50850"/>
    </source>
</evidence>
<evidence type="ECO:0000256" key="5">
    <source>
        <dbReference type="ARBA" id="ARBA00023136"/>
    </source>
</evidence>
<keyword evidence="8" id="KW-1185">Reference proteome</keyword>
<dbReference type="EMBL" id="VDLX02000013">
    <property type="protein sequence ID" value="KAB8191092.1"/>
    <property type="molecule type" value="Genomic_DNA"/>
</dbReference>
<dbReference type="GO" id="GO:0022857">
    <property type="term" value="F:transmembrane transporter activity"/>
    <property type="evidence" value="ECO:0007669"/>
    <property type="project" value="InterPro"/>
</dbReference>
<dbReference type="AlphaFoldDB" id="A0A5C4VKM7"/>
<dbReference type="RefSeq" id="WP_139635902.1">
    <property type="nucleotide sequence ID" value="NZ_VDLX02000013.1"/>
</dbReference>
<reference evidence="7 8" key="1">
    <citation type="submission" date="2019-10" db="EMBL/GenBank/DDBJ databases">
        <title>Nonomuraea sp. nov., isolated from Phyllanthus amarus.</title>
        <authorList>
            <person name="Klykleung N."/>
            <person name="Tanasupawat S."/>
        </authorList>
    </citation>
    <scope>NUCLEOTIDE SEQUENCE [LARGE SCALE GENOMIC DNA]</scope>
    <source>
        <strain evidence="7 8">PA1-10</strain>
    </source>
</reference>
<sequence>MTDLYEDLAPRRRAAVTYALLGCAFLGMLDGTVVGTALPRIVEQVGGTGSWYVWLVTAYLLTSSVSVPIYGRFSDLYGRRRLLLTGVSIFLVASLACGLAASMPFLIVARAVQGLGAGALLTLGMATIRDLYPPARMAGMVRMQTLMATMMIVGMLGGPLLGGLLTDHASWRWAFLVNLPVGVVAAVMIAVLLPQRRLPGAAPGRLDAGGIALLVGGLSLVLIGLSLKGNTTRGWADPAVLGTLVAGLVLLVALPAVERRAATPVLPMGLLRRRTYAALLTGGFFFQLASLPVGVLLPLYLQHVRGHSATVSGLLVLPLLLGMVAGNRLTAALVMRSGQVRSLLLGGAALVTAGSLSFFTLGSETSPIVTAAWLLVVGLGTGPAMGGLTIATQGSVPRADMGAATAGSALSKQLGGLFGLACVQGLLTGPSVTAAGVGSIVGWVGGVAGLLAFAAILLAGDIVVAAPAPSRAAG</sequence>
<dbReference type="PANTHER" id="PTHR23501:SF191">
    <property type="entry name" value="VACUOLAR BASIC AMINO ACID TRANSPORTER 4"/>
    <property type="match status" value="1"/>
</dbReference>
<dbReference type="Proteomes" id="UP000312512">
    <property type="component" value="Unassembled WGS sequence"/>
</dbReference>
<evidence type="ECO:0000313" key="7">
    <source>
        <dbReference type="EMBL" id="KAB8191092.1"/>
    </source>
</evidence>
<dbReference type="PANTHER" id="PTHR23501">
    <property type="entry name" value="MAJOR FACILITATOR SUPERFAMILY"/>
    <property type="match status" value="1"/>
</dbReference>
<dbReference type="InterPro" id="IPR011701">
    <property type="entry name" value="MFS"/>
</dbReference>
<protein>
    <submittedName>
        <fullName evidence="7">MFS transporter</fullName>
    </submittedName>
</protein>
<dbReference type="PROSITE" id="PS50850">
    <property type="entry name" value="MFS"/>
    <property type="match status" value="1"/>
</dbReference>
<dbReference type="InterPro" id="IPR020846">
    <property type="entry name" value="MFS_dom"/>
</dbReference>
<proteinExistence type="predicted"/>
<keyword evidence="4" id="KW-1133">Transmembrane helix</keyword>
<organism evidence="7 8">
    <name type="scientific">Nonomuraea phyllanthi</name>
    <dbReference type="NCBI Taxonomy" id="2219224"/>
    <lineage>
        <taxon>Bacteria</taxon>
        <taxon>Bacillati</taxon>
        <taxon>Actinomycetota</taxon>
        <taxon>Actinomycetes</taxon>
        <taxon>Streptosporangiales</taxon>
        <taxon>Streptosporangiaceae</taxon>
        <taxon>Nonomuraea</taxon>
    </lineage>
</organism>
<evidence type="ECO:0000256" key="4">
    <source>
        <dbReference type="ARBA" id="ARBA00022989"/>
    </source>
</evidence>
<name>A0A5C4VKM7_9ACTN</name>
<keyword evidence="5" id="KW-0472">Membrane</keyword>
<dbReference type="GO" id="GO:0005886">
    <property type="term" value="C:plasma membrane"/>
    <property type="evidence" value="ECO:0007669"/>
    <property type="project" value="UniProtKB-SubCell"/>
</dbReference>
<dbReference type="Pfam" id="PF07690">
    <property type="entry name" value="MFS_1"/>
    <property type="match status" value="1"/>
</dbReference>
<evidence type="ECO:0000313" key="8">
    <source>
        <dbReference type="Proteomes" id="UP000312512"/>
    </source>
</evidence>
<feature type="domain" description="Major facilitator superfamily (MFS) profile" evidence="6">
    <location>
        <begin position="16"/>
        <end position="472"/>
    </location>
</feature>
<evidence type="ECO:0000256" key="1">
    <source>
        <dbReference type="ARBA" id="ARBA00004429"/>
    </source>
</evidence>